<dbReference type="Proteomes" id="UP001198242">
    <property type="component" value="Unassembled WGS sequence"/>
</dbReference>
<dbReference type="EMBL" id="JAJEQM010000009">
    <property type="protein sequence ID" value="MCC2210684.1"/>
    <property type="molecule type" value="Genomic_DNA"/>
</dbReference>
<dbReference type="RefSeq" id="WP_147514259.1">
    <property type="nucleotide sequence ID" value="NZ_JAJEQM010000009.1"/>
</dbReference>
<accession>A0AAE3J9I9</accession>
<evidence type="ECO:0000313" key="1">
    <source>
        <dbReference type="EMBL" id="MCC2210684.1"/>
    </source>
</evidence>
<dbReference type="AlphaFoldDB" id="A0AAE3J9I9"/>
<keyword evidence="2" id="KW-1185">Reference proteome</keyword>
<proteinExistence type="predicted"/>
<gene>
    <name evidence="1" type="ORF">LKE05_07760</name>
</gene>
<comment type="caution">
    <text evidence="1">The sequence shown here is derived from an EMBL/GenBank/DDBJ whole genome shotgun (WGS) entry which is preliminary data.</text>
</comment>
<name>A0AAE3J9I9_9FIRM</name>
<sequence length="363" mass="43922">MLTRPNIFNYAKKELSQDAVICWLLECCHSDDDKYRQIGIDFVRFILDNENIKEKDIELEKDSPRSQYKNMDVYANIRVGKTIIPVIFEDKTDTFLHDNQESKYIEKIEKLKTGSLFNDNGLCWREKAQYVFFKTGYVFDWQREVIENLDKNINAEVKSIYIDDILNFISKHKDKEFMLADYYEYLLDRKASLVNGIEDKCNRYFRKIFGENRWFQYNHQGWAAKRLGYIEDRNEKNRIYYEVRTGTRSNNGKQSYVIIFHQYRDEKSIIGNEKEKDKLRECRKKFFEDDREFVEQIINEKNEIGIIEEKTAKNEMANQRNLFKVFIDETNEDTVCEFFREFVERFNVRATDTHKDEYVIFRD</sequence>
<protein>
    <submittedName>
        <fullName evidence="1">Uncharacterized protein</fullName>
    </submittedName>
</protein>
<organism evidence="1 2">
    <name type="scientific">Hominilimicola fabiformis</name>
    <dbReference type="NCBI Taxonomy" id="2885356"/>
    <lineage>
        <taxon>Bacteria</taxon>
        <taxon>Bacillati</taxon>
        <taxon>Bacillota</taxon>
        <taxon>Clostridia</taxon>
        <taxon>Eubacteriales</taxon>
        <taxon>Oscillospiraceae</taxon>
        <taxon>Hominilimicola</taxon>
    </lineage>
</organism>
<evidence type="ECO:0000313" key="2">
    <source>
        <dbReference type="Proteomes" id="UP001198242"/>
    </source>
</evidence>
<reference evidence="1 2" key="1">
    <citation type="submission" date="2021-10" db="EMBL/GenBank/DDBJ databases">
        <title>Anaerobic single-cell dispensing facilitates the cultivation of human gut bacteria.</title>
        <authorList>
            <person name="Afrizal A."/>
        </authorList>
    </citation>
    <scope>NUCLEOTIDE SEQUENCE [LARGE SCALE GENOMIC DNA]</scope>
    <source>
        <strain evidence="1 2">CLA-AA-H232</strain>
    </source>
</reference>